<evidence type="ECO:0000313" key="2">
    <source>
        <dbReference type="EMBL" id="QPJ61836.1"/>
    </source>
</evidence>
<dbReference type="InterPro" id="IPR000866">
    <property type="entry name" value="AhpC/TSA"/>
</dbReference>
<dbReference type="CDD" id="cd02969">
    <property type="entry name" value="PRX_like1"/>
    <property type="match status" value="1"/>
</dbReference>
<gene>
    <name evidence="2" type="ORF">G3M70_08080</name>
</gene>
<feature type="domain" description="Thioredoxin" evidence="1">
    <location>
        <begin position="9"/>
        <end position="163"/>
    </location>
</feature>
<dbReference type="Proteomes" id="UP000594688">
    <property type="component" value="Chromosome"/>
</dbReference>
<dbReference type="EMBL" id="CP048685">
    <property type="protein sequence ID" value="QPJ61836.1"/>
    <property type="molecule type" value="Genomic_DNA"/>
</dbReference>
<proteinExistence type="predicted"/>
<accession>A0A7T0BVY5</accession>
<dbReference type="GO" id="GO:0016209">
    <property type="term" value="F:antioxidant activity"/>
    <property type="evidence" value="ECO:0007669"/>
    <property type="project" value="InterPro"/>
</dbReference>
<dbReference type="InterPro" id="IPR013766">
    <property type="entry name" value="Thioredoxin_domain"/>
</dbReference>
<sequence length="182" mass="20724">MALMHSNMAPLGTTAHDFNLPDPDGKRYTLEDFKDAKILVVIFMCNHCPYVKAILDRLVSLARHFENSGVQFVGINPNDAEKYPDDSPECMKQLAEEKGMTFPYLIDDSQEVARQYDAVCTPDFFVYDQDRKLAYRGRLDDNWQEPEKVTSEELKAALKELVAGRPAPEKQTPSMGCSIKWK</sequence>
<dbReference type="InterPro" id="IPR047262">
    <property type="entry name" value="PRX-like1"/>
</dbReference>
<dbReference type="InterPro" id="IPR036249">
    <property type="entry name" value="Thioredoxin-like_sf"/>
</dbReference>
<evidence type="ECO:0000313" key="3">
    <source>
        <dbReference type="Proteomes" id="UP000594688"/>
    </source>
</evidence>
<protein>
    <submittedName>
        <fullName evidence="2">Thioredoxin family protein</fullName>
    </submittedName>
</protein>
<dbReference type="SUPFAM" id="SSF52833">
    <property type="entry name" value="Thioredoxin-like"/>
    <property type="match status" value="1"/>
</dbReference>
<dbReference type="PANTHER" id="PTHR43640">
    <property type="entry name" value="OS07G0260300 PROTEIN"/>
    <property type="match status" value="1"/>
</dbReference>
<reference evidence="2 3" key="1">
    <citation type="submission" date="2020-02" db="EMBL/GenBank/DDBJ databases">
        <title>Genomic and physiological characterization of two novel Nitrospinaceae genera.</title>
        <authorList>
            <person name="Mueller A.J."/>
            <person name="Jung M.-Y."/>
            <person name="Strachan C.R."/>
            <person name="Herbold C.W."/>
            <person name="Kirkegaard R.H."/>
            <person name="Daims H."/>
        </authorList>
    </citation>
    <scope>NUCLEOTIDE SEQUENCE [LARGE SCALE GENOMIC DNA]</scope>
    <source>
        <strain evidence="2">EB</strain>
    </source>
</reference>
<dbReference type="GO" id="GO:0016491">
    <property type="term" value="F:oxidoreductase activity"/>
    <property type="evidence" value="ECO:0007669"/>
    <property type="project" value="InterPro"/>
</dbReference>
<dbReference type="KEGG" id="nli:G3M70_08080"/>
<dbReference type="Pfam" id="PF00578">
    <property type="entry name" value="AhpC-TSA"/>
    <property type="match status" value="1"/>
</dbReference>
<dbReference type="PANTHER" id="PTHR43640:SF1">
    <property type="entry name" value="THIOREDOXIN-DEPENDENT PEROXIREDOXIN"/>
    <property type="match status" value="1"/>
</dbReference>
<evidence type="ECO:0000259" key="1">
    <source>
        <dbReference type="PROSITE" id="PS51352"/>
    </source>
</evidence>
<name>A0A7T0BVY5_9BACT</name>
<dbReference type="PROSITE" id="PS51352">
    <property type="entry name" value="THIOREDOXIN_2"/>
    <property type="match status" value="1"/>
</dbReference>
<dbReference type="Gene3D" id="3.40.30.10">
    <property type="entry name" value="Glutaredoxin"/>
    <property type="match status" value="1"/>
</dbReference>
<organism evidence="2 3">
    <name type="scientific">Candidatus Nitronauta litoralis</name>
    <dbReference type="NCBI Taxonomy" id="2705533"/>
    <lineage>
        <taxon>Bacteria</taxon>
        <taxon>Pseudomonadati</taxon>
        <taxon>Nitrospinota/Tectimicrobiota group</taxon>
        <taxon>Nitrospinota</taxon>
        <taxon>Nitrospinia</taxon>
        <taxon>Nitrospinales</taxon>
        <taxon>Nitrospinaceae</taxon>
        <taxon>Candidatus Nitronauta</taxon>
    </lineage>
</organism>
<dbReference type="AlphaFoldDB" id="A0A7T0BVY5"/>